<name>A0A5N6LEW4_9ASTR</name>
<dbReference type="AlphaFoldDB" id="A0A5N6LEW4"/>
<dbReference type="Proteomes" id="UP000326396">
    <property type="component" value="Unassembled WGS sequence"/>
</dbReference>
<dbReference type="EMBL" id="SZYD01001225">
    <property type="protein sequence ID" value="KAD0962277.1"/>
    <property type="molecule type" value="Genomic_DNA"/>
</dbReference>
<keyword evidence="2" id="KW-1185">Reference proteome</keyword>
<evidence type="ECO:0000313" key="2">
    <source>
        <dbReference type="Proteomes" id="UP000326396"/>
    </source>
</evidence>
<evidence type="ECO:0000313" key="1">
    <source>
        <dbReference type="EMBL" id="KAD0962277.1"/>
    </source>
</evidence>
<sequence length="131" mass="14167">MKQCFRTPPVSARATTFVVATCFVKMRSAEPGAALRNWVPRTSRGKKAPNAFKALDQVEGEAGRVVCGRIVACSRQLPQQSLPVALRRVEGEAGRVVCGRIVACSRQLPQQSLPVALRRVRAEGAIVGRAQ</sequence>
<proteinExistence type="predicted"/>
<accession>A0A5N6LEW4</accession>
<organism evidence="1 2">
    <name type="scientific">Mikania micrantha</name>
    <name type="common">bitter vine</name>
    <dbReference type="NCBI Taxonomy" id="192012"/>
    <lineage>
        <taxon>Eukaryota</taxon>
        <taxon>Viridiplantae</taxon>
        <taxon>Streptophyta</taxon>
        <taxon>Embryophyta</taxon>
        <taxon>Tracheophyta</taxon>
        <taxon>Spermatophyta</taxon>
        <taxon>Magnoliopsida</taxon>
        <taxon>eudicotyledons</taxon>
        <taxon>Gunneridae</taxon>
        <taxon>Pentapetalae</taxon>
        <taxon>asterids</taxon>
        <taxon>campanulids</taxon>
        <taxon>Asterales</taxon>
        <taxon>Asteraceae</taxon>
        <taxon>Asteroideae</taxon>
        <taxon>Heliantheae alliance</taxon>
        <taxon>Eupatorieae</taxon>
        <taxon>Mikania</taxon>
    </lineage>
</organism>
<comment type="caution">
    <text evidence="1">The sequence shown here is derived from an EMBL/GenBank/DDBJ whole genome shotgun (WGS) entry which is preliminary data.</text>
</comment>
<reference evidence="1 2" key="1">
    <citation type="submission" date="2019-05" db="EMBL/GenBank/DDBJ databases">
        <title>Mikania micrantha, genome provides insights into the molecular mechanism of rapid growth.</title>
        <authorList>
            <person name="Liu B."/>
        </authorList>
    </citation>
    <scope>NUCLEOTIDE SEQUENCE [LARGE SCALE GENOMIC DNA]</scope>
    <source>
        <strain evidence="1">NLD-2019</strain>
        <tissue evidence="1">Leaf</tissue>
    </source>
</reference>
<protein>
    <submittedName>
        <fullName evidence="1">Uncharacterized protein</fullName>
    </submittedName>
</protein>
<gene>
    <name evidence="1" type="ORF">E3N88_43503</name>
</gene>